<evidence type="ECO:0000313" key="2">
    <source>
        <dbReference type="Proteomes" id="UP001163324"/>
    </source>
</evidence>
<dbReference type="EMBL" id="CM047945">
    <property type="protein sequence ID" value="KAI9898632.1"/>
    <property type="molecule type" value="Genomic_DNA"/>
</dbReference>
<keyword evidence="2" id="KW-1185">Reference proteome</keyword>
<dbReference type="Proteomes" id="UP001163324">
    <property type="component" value="Chromosome 6"/>
</dbReference>
<name>A0ACC0UWY4_9HYPO</name>
<sequence>MPPTEETKAVISRKRTVDGAISDDSSSSSGSDSRASKKKRTQKKPAAAAAAASASAPATNGKSSQHKGALDERRNSSGKAARDPRDEAPARGNKLQQISKEVSIIEEDGLCRPTKGTRPRANETKEETDARIEKMSGAVRTILECLGEDPDREGLLDTPSRYAKALLFLTKGYQDNVDTITNSALFNENHSEMIIVKDIEIFSLCEHHMVPFTGKMHIGYIPNKTVIGLSKLPRIAEMFARRLQIQERLTKEVAHAIMEILKPQGVAVVMESSHLCMVMRGVEKTTTTTITSCVLGCFERKSKTRNEFLSLVGVNR</sequence>
<gene>
    <name evidence="1" type="ORF">N3K66_006992</name>
</gene>
<proteinExistence type="predicted"/>
<evidence type="ECO:0000313" key="1">
    <source>
        <dbReference type="EMBL" id="KAI9898632.1"/>
    </source>
</evidence>
<protein>
    <submittedName>
        <fullName evidence="1">Uncharacterized protein</fullName>
    </submittedName>
</protein>
<accession>A0ACC0UWY4</accession>
<organism evidence="1 2">
    <name type="scientific">Trichothecium roseum</name>
    <dbReference type="NCBI Taxonomy" id="47278"/>
    <lineage>
        <taxon>Eukaryota</taxon>
        <taxon>Fungi</taxon>
        <taxon>Dikarya</taxon>
        <taxon>Ascomycota</taxon>
        <taxon>Pezizomycotina</taxon>
        <taxon>Sordariomycetes</taxon>
        <taxon>Hypocreomycetidae</taxon>
        <taxon>Hypocreales</taxon>
        <taxon>Hypocreales incertae sedis</taxon>
        <taxon>Trichothecium</taxon>
    </lineage>
</organism>
<reference evidence="1" key="1">
    <citation type="submission" date="2022-10" db="EMBL/GenBank/DDBJ databases">
        <title>Complete Genome of Trichothecium roseum strain YXFP-22015, a Plant Pathogen Isolated from Citrus.</title>
        <authorList>
            <person name="Wang Y."/>
            <person name="Zhu L."/>
        </authorList>
    </citation>
    <scope>NUCLEOTIDE SEQUENCE</scope>
    <source>
        <strain evidence="1">YXFP-22015</strain>
    </source>
</reference>
<comment type="caution">
    <text evidence="1">The sequence shown here is derived from an EMBL/GenBank/DDBJ whole genome shotgun (WGS) entry which is preliminary data.</text>
</comment>